<accession>A0A4Z2DZU3</accession>
<name>A0A4Z2DZU3_9TELE</name>
<dbReference type="Proteomes" id="UP000314294">
    <property type="component" value="Unassembled WGS sequence"/>
</dbReference>
<comment type="caution">
    <text evidence="2">The sequence shown here is derived from an EMBL/GenBank/DDBJ whole genome shotgun (WGS) entry which is preliminary data.</text>
</comment>
<evidence type="ECO:0000313" key="3">
    <source>
        <dbReference type="Proteomes" id="UP000314294"/>
    </source>
</evidence>
<gene>
    <name evidence="2" type="ORF">EYF80_068118</name>
</gene>
<dbReference type="OrthoDB" id="10642101at2759"/>
<protein>
    <submittedName>
        <fullName evidence="2">Uncharacterized protein</fullName>
    </submittedName>
</protein>
<evidence type="ECO:0000256" key="1">
    <source>
        <dbReference type="SAM" id="MobiDB-lite"/>
    </source>
</evidence>
<feature type="compositionally biased region" description="Basic residues" evidence="1">
    <location>
        <begin position="152"/>
        <end position="162"/>
    </location>
</feature>
<dbReference type="AlphaFoldDB" id="A0A4Z2DZU3"/>
<reference evidence="2 3" key="1">
    <citation type="submission" date="2019-03" db="EMBL/GenBank/DDBJ databases">
        <title>First draft genome of Liparis tanakae, snailfish: a comprehensive survey of snailfish specific genes.</title>
        <authorList>
            <person name="Kim W."/>
            <person name="Song I."/>
            <person name="Jeong J.-H."/>
            <person name="Kim D."/>
            <person name="Kim S."/>
            <person name="Ryu S."/>
            <person name="Song J.Y."/>
            <person name="Lee S.K."/>
        </authorList>
    </citation>
    <scope>NUCLEOTIDE SEQUENCE [LARGE SCALE GENOMIC DNA]</scope>
    <source>
        <tissue evidence="2">Muscle</tissue>
    </source>
</reference>
<proteinExistence type="predicted"/>
<organism evidence="2 3">
    <name type="scientific">Liparis tanakae</name>
    <name type="common">Tanaka's snailfish</name>
    <dbReference type="NCBI Taxonomy" id="230148"/>
    <lineage>
        <taxon>Eukaryota</taxon>
        <taxon>Metazoa</taxon>
        <taxon>Chordata</taxon>
        <taxon>Craniata</taxon>
        <taxon>Vertebrata</taxon>
        <taxon>Euteleostomi</taxon>
        <taxon>Actinopterygii</taxon>
        <taxon>Neopterygii</taxon>
        <taxon>Teleostei</taxon>
        <taxon>Neoteleostei</taxon>
        <taxon>Acanthomorphata</taxon>
        <taxon>Eupercaria</taxon>
        <taxon>Perciformes</taxon>
        <taxon>Cottioidei</taxon>
        <taxon>Cottales</taxon>
        <taxon>Liparidae</taxon>
        <taxon>Liparis</taxon>
    </lineage>
</organism>
<keyword evidence="3" id="KW-1185">Reference proteome</keyword>
<feature type="region of interest" description="Disordered" evidence="1">
    <location>
        <begin position="68"/>
        <end position="184"/>
    </location>
</feature>
<dbReference type="EMBL" id="SRLO01025960">
    <property type="protein sequence ID" value="TNN21770.1"/>
    <property type="molecule type" value="Genomic_DNA"/>
</dbReference>
<feature type="compositionally biased region" description="Polar residues" evidence="1">
    <location>
        <begin position="68"/>
        <end position="125"/>
    </location>
</feature>
<sequence length="227" mass="25072">MCCVMPPASVEATWLLRRPSSRVVLPWSTWPMMVTTGGRGARRDGSPGGLKGQSLAHRNFIPDRVTTSLTHCSSRTESGSRASTSRDVFSRASSTWSGDSTHSDTMQFGGISSQPSEAYQDTPLTGLSRHAPQRLIKTRPSEAYQDTPLRGLSRHAPHRLIKTRPSEAYQDTPLRGSSRHAPHRLIKTRPSEAYQDTPLTGLSRHAPQRLIKTRPSEVYCSISPNND</sequence>
<evidence type="ECO:0000313" key="2">
    <source>
        <dbReference type="EMBL" id="TNN21770.1"/>
    </source>
</evidence>